<name>A0A8S1H119_9PELO</name>
<accession>A0A8S1H119</accession>
<organism evidence="1 2">
    <name type="scientific">Caenorhabditis auriculariae</name>
    <dbReference type="NCBI Taxonomy" id="2777116"/>
    <lineage>
        <taxon>Eukaryota</taxon>
        <taxon>Metazoa</taxon>
        <taxon>Ecdysozoa</taxon>
        <taxon>Nematoda</taxon>
        <taxon>Chromadorea</taxon>
        <taxon>Rhabditida</taxon>
        <taxon>Rhabditina</taxon>
        <taxon>Rhabditomorpha</taxon>
        <taxon>Rhabditoidea</taxon>
        <taxon>Rhabditidae</taxon>
        <taxon>Peloderinae</taxon>
        <taxon>Caenorhabditis</taxon>
    </lineage>
</organism>
<dbReference type="Proteomes" id="UP000835052">
    <property type="component" value="Unassembled WGS sequence"/>
</dbReference>
<evidence type="ECO:0000313" key="1">
    <source>
        <dbReference type="EMBL" id="CAD6188824.1"/>
    </source>
</evidence>
<reference evidence="1" key="1">
    <citation type="submission" date="2020-10" db="EMBL/GenBank/DDBJ databases">
        <authorList>
            <person name="Kikuchi T."/>
        </authorList>
    </citation>
    <scope>NUCLEOTIDE SEQUENCE</scope>
    <source>
        <strain evidence="1">NKZ352</strain>
    </source>
</reference>
<comment type="caution">
    <text evidence="1">The sequence shown here is derived from an EMBL/GenBank/DDBJ whole genome shotgun (WGS) entry which is preliminary data.</text>
</comment>
<dbReference type="EMBL" id="CAJGYM010000009">
    <property type="protein sequence ID" value="CAD6188824.1"/>
    <property type="molecule type" value="Genomic_DNA"/>
</dbReference>
<keyword evidence="2" id="KW-1185">Reference proteome</keyword>
<protein>
    <submittedName>
        <fullName evidence="1">Uncharacterized protein</fullName>
    </submittedName>
</protein>
<evidence type="ECO:0000313" key="2">
    <source>
        <dbReference type="Proteomes" id="UP000835052"/>
    </source>
</evidence>
<proteinExistence type="predicted"/>
<dbReference type="AlphaFoldDB" id="A0A8S1H119"/>
<gene>
    <name evidence="1" type="ORF">CAUJ_LOCUS4743</name>
</gene>
<sequence length="219" mass="24375">MHSNCYNIVIEHLPGLHSNENIRSNVSLPIPDSKQLPSKHKNFNTPECRLQSLSRSQAVYFKSLNLNTSNCRQPALEKVKKSCCTCAEVLLTPHHARSHLRLSGQTKGTVKNKETRKKRNFFLFAGDVTAASGCATKTHQNLNWSANIDVRKPVTPFVFSCYPSGIGMHQPEEDSLNSDIFNPSNNGKALQFLGDEELLSTSLQRQFSTYNGKRAVSAA</sequence>